<protein>
    <recommendedName>
        <fullName evidence="8">Dihydrolipoamide acetyltransferase component of pyruvate dehydrogenase complex</fullName>
        <ecNumber evidence="8">2.3.1.-</ecNumber>
    </recommendedName>
</protein>
<feature type="region of interest" description="Disordered" evidence="9">
    <location>
        <begin position="320"/>
        <end position="347"/>
    </location>
</feature>
<comment type="similarity">
    <text evidence="2 8">Belongs to the 2-oxoacid dehydrogenase family.</text>
</comment>
<dbReference type="Gene3D" id="4.10.320.10">
    <property type="entry name" value="E3-binding domain"/>
    <property type="match status" value="1"/>
</dbReference>
<dbReference type="CDD" id="cd06849">
    <property type="entry name" value="lipoyl_domain"/>
    <property type="match status" value="2"/>
</dbReference>
<evidence type="ECO:0000256" key="7">
    <source>
        <dbReference type="ARBA" id="ARBA00048370"/>
    </source>
</evidence>
<sequence>MAVSVEMPALGESVTEGTVTRWLKQEGDTVEVDEPLLEVSTDKVDTEIPSPVAGVLTKIVAQEDDVVEVGGQLAVIGDADEAESDAPAAESEPEPEPEAEPEPEPEPEAKSEPADDKPSSSGGEATSVKMPELGESVTEGTVTRWLKKVGDEVAVDDPLVEVSTDKVDTEIPSPVAGVLLSISAEEDDVVPVGGELAKVGEAGAAPAKEEPKKEAPKAEEPKKEEPKPEPKPEPKSEEPKKEEPKKEAPKAAEPAPAKASSGDSGDGGYVTPLVRKLAAENGVDLSSVKGTGVGGRIRKQDVLAAAEAKKAPAAPAASAPAAASAPKAPAAAAPSPLAHLRGTTQKANRIRQITAKKTRESLQATAQLTQTHEVDMTKIVGLRARAKAAFAEREGVNLTYLPFIARAVIDALKAHPNVNASYNEDTAEITYYDAEHLGFAVDTEQGLLSPVVHNAGDLSLGGLARAIADIADRARSGNLKPDELSGGTFTITNIGSQGALFDTPILVPPQAAMLGTGAIVKRPRVVVDDAGNDSIGVRSVCYLPLTYDHRLIDGADAGRFVTTIKRRLEEGAFEAELGL</sequence>
<dbReference type="PROSITE" id="PS00189">
    <property type="entry name" value="LIPOYL"/>
    <property type="match status" value="2"/>
</dbReference>
<dbReference type="InterPro" id="IPR001078">
    <property type="entry name" value="2-oxoacid_DH_actylTfrase"/>
</dbReference>
<evidence type="ECO:0000313" key="12">
    <source>
        <dbReference type="EMBL" id="PIB73703.1"/>
    </source>
</evidence>
<dbReference type="GO" id="GO:0005737">
    <property type="term" value="C:cytoplasm"/>
    <property type="evidence" value="ECO:0007669"/>
    <property type="project" value="TreeGrafter"/>
</dbReference>
<keyword evidence="3 8" id="KW-0808">Transferase</keyword>
<dbReference type="SUPFAM" id="SSF51230">
    <property type="entry name" value="Single hybrid motif"/>
    <property type="match status" value="2"/>
</dbReference>
<dbReference type="InterPro" id="IPR023213">
    <property type="entry name" value="CAT-like_dom_sf"/>
</dbReference>
<dbReference type="InterPro" id="IPR036625">
    <property type="entry name" value="E3-bd_dom_sf"/>
</dbReference>
<name>A0A2G5P6R6_9MYCO</name>
<evidence type="ECO:0000256" key="8">
    <source>
        <dbReference type="RuleBase" id="RU003423"/>
    </source>
</evidence>
<evidence type="ECO:0000256" key="5">
    <source>
        <dbReference type="ARBA" id="ARBA00022823"/>
    </source>
</evidence>
<dbReference type="GO" id="GO:0031405">
    <property type="term" value="F:lipoic acid binding"/>
    <property type="evidence" value="ECO:0007669"/>
    <property type="project" value="TreeGrafter"/>
</dbReference>
<dbReference type="RefSeq" id="WP_090592274.1">
    <property type="nucleotide sequence ID" value="NZ_CP104302.1"/>
</dbReference>
<gene>
    <name evidence="12" type="primary">sucB</name>
    <name evidence="12" type="ORF">CQY22_015650</name>
</gene>
<evidence type="ECO:0000256" key="1">
    <source>
        <dbReference type="ARBA" id="ARBA00001938"/>
    </source>
</evidence>
<feature type="compositionally biased region" description="Low complexity" evidence="9">
    <location>
        <begin position="251"/>
        <end position="263"/>
    </location>
</feature>
<evidence type="ECO:0000259" key="11">
    <source>
        <dbReference type="PROSITE" id="PS51826"/>
    </source>
</evidence>
<proteinExistence type="inferred from homology"/>
<dbReference type="InterPro" id="IPR050743">
    <property type="entry name" value="2-oxoacid_DH_E2_comp"/>
</dbReference>
<evidence type="ECO:0000256" key="2">
    <source>
        <dbReference type="ARBA" id="ARBA00007317"/>
    </source>
</evidence>
<dbReference type="PROSITE" id="PS51826">
    <property type="entry name" value="PSBD"/>
    <property type="match status" value="1"/>
</dbReference>
<keyword evidence="4" id="KW-0677">Repeat</keyword>
<dbReference type="InterPro" id="IPR011053">
    <property type="entry name" value="Single_hybrid_motif"/>
</dbReference>
<evidence type="ECO:0000259" key="10">
    <source>
        <dbReference type="PROSITE" id="PS50968"/>
    </source>
</evidence>
<evidence type="ECO:0000256" key="3">
    <source>
        <dbReference type="ARBA" id="ARBA00022679"/>
    </source>
</evidence>
<dbReference type="Pfam" id="PF02817">
    <property type="entry name" value="E3_binding"/>
    <property type="match status" value="1"/>
</dbReference>
<dbReference type="Pfam" id="PF00198">
    <property type="entry name" value="2-oxoacid_dh"/>
    <property type="match status" value="1"/>
</dbReference>
<comment type="caution">
    <text evidence="12">The sequence shown here is derived from an EMBL/GenBank/DDBJ whole genome shotgun (WGS) entry which is preliminary data.</text>
</comment>
<dbReference type="SUPFAM" id="SSF47005">
    <property type="entry name" value="Peripheral subunit-binding domain of 2-oxo acid dehydrogenase complex"/>
    <property type="match status" value="1"/>
</dbReference>
<feature type="domain" description="Lipoyl-binding" evidence="10">
    <location>
        <begin position="125"/>
        <end position="200"/>
    </location>
</feature>
<feature type="compositionally biased region" description="Low complexity" evidence="9">
    <location>
        <begin position="320"/>
        <end position="336"/>
    </location>
</feature>
<dbReference type="OrthoDB" id="9805770at2"/>
<keyword evidence="13" id="KW-1185">Reference proteome</keyword>
<feature type="region of interest" description="Disordered" evidence="9">
    <location>
        <begin position="75"/>
        <end position="140"/>
    </location>
</feature>
<dbReference type="InterPro" id="IPR000089">
    <property type="entry name" value="Biotin_lipoyl"/>
</dbReference>
<feature type="compositionally biased region" description="Basic and acidic residues" evidence="9">
    <location>
        <begin position="107"/>
        <end position="118"/>
    </location>
</feature>
<evidence type="ECO:0000256" key="9">
    <source>
        <dbReference type="SAM" id="MobiDB-lite"/>
    </source>
</evidence>
<organism evidence="12 13">
    <name type="scientific">Mycolicibacterium brumae</name>
    <dbReference type="NCBI Taxonomy" id="85968"/>
    <lineage>
        <taxon>Bacteria</taxon>
        <taxon>Bacillati</taxon>
        <taxon>Actinomycetota</taxon>
        <taxon>Actinomycetes</taxon>
        <taxon>Mycobacteriales</taxon>
        <taxon>Mycobacteriaceae</taxon>
        <taxon>Mycolicibacterium</taxon>
    </lineage>
</organism>
<dbReference type="PANTHER" id="PTHR43178:SF5">
    <property type="entry name" value="LIPOAMIDE ACYLTRANSFERASE COMPONENT OF BRANCHED-CHAIN ALPHA-KETO ACID DEHYDROGENASE COMPLEX, MITOCHONDRIAL"/>
    <property type="match status" value="1"/>
</dbReference>
<evidence type="ECO:0000256" key="4">
    <source>
        <dbReference type="ARBA" id="ARBA00022737"/>
    </source>
</evidence>
<dbReference type="PANTHER" id="PTHR43178">
    <property type="entry name" value="DIHYDROLIPOAMIDE ACETYLTRANSFERASE COMPONENT OF PYRUVATE DEHYDROGENASE COMPLEX"/>
    <property type="match status" value="1"/>
</dbReference>
<comment type="catalytic activity">
    <reaction evidence="7">
        <text>N(6)-[(R)-dihydrolipoyl]-L-lysyl-[protein] + acetyl-CoA = N(6)-[(R)-S(8)-acetyldihydrolipoyl]-L-lysyl-[protein] + CoA</text>
        <dbReference type="Rhea" id="RHEA:17017"/>
        <dbReference type="Rhea" id="RHEA-COMP:10475"/>
        <dbReference type="Rhea" id="RHEA-COMP:10478"/>
        <dbReference type="ChEBI" id="CHEBI:57287"/>
        <dbReference type="ChEBI" id="CHEBI:57288"/>
        <dbReference type="ChEBI" id="CHEBI:83100"/>
        <dbReference type="ChEBI" id="CHEBI:83111"/>
        <dbReference type="EC" id="2.3.1.12"/>
    </reaction>
</comment>
<feature type="region of interest" description="Disordered" evidence="9">
    <location>
        <begin position="193"/>
        <end position="268"/>
    </location>
</feature>
<reference evidence="12 13" key="1">
    <citation type="journal article" date="2017" name="Infect. Genet. Evol.">
        <title>The new phylogeny of the genus Mycobacterium: The old and the news.</title>
        <authorList>
            <person name="Tortoli E."/>
            <person name="Fedrizzi T."/>
            <person name="Meehan C.J."/>
            <person name="Trovato A."/>
            <person name="Grottola A."/>
            <person name="Giacobazzi E."/>
            <person name="Serpini G.F."/>
            <person name="Tagliazucchi S."/>
            <person name="Fabio A."/>
            <person name="Bettua C."/>
            <person name="Bertorelli R."/>
            <person name="Frascaro F."/>
            <person name="De Sanctis V."/>
            <person name="Pecorari M."/>
            <person name="Jousson O."/>
            <person name="Segata N."/>
            <person name="Cirillo D.M."/>
        </authorList>
    </citation>
    <scope>NUCLEOTIDE SEQUENCE [LARGE SCALE GENOMIC DNA]</scope>
    <source>
        <strain evidence="12 13">CIP1034565</strain>
    </source>
</reference>
<dbReference type="Pfam" id="PF00364">
    <property type="entry name" value="Biotin_lipoyl"/>
    <property type="match status" value="2"/>
</dbReference>
<evidence type="ECO:0000313" key="13">
    <source>
        <dbReference type="Proteomes" id="UP000230551"/>
    </source>
</evidence>
<dbReference type="STRING" id="85968.GCA_900073015_03346"/>
<dbReference type="GO" id="GO:0004742">
    <property type="term" value="F:dihydrolipoyllysine-residue acetyltransferase activity"/>
    <property type="evidence" value="ECO:0007669"/>
    <property type="project" value="UniProtKB-EC"/>
</dbReference>
<feature type="compositionally biased region" description="Acidic residues" evidence="9">
    <location>
        <begin position="91"/>
        <end position="106"/>
    </location>
</feature>
<dbReference type="SUPFAM" id="SSF52777">
    <property type="entry name" value="CoA-dependent acyltransferases"/>
    <property type="match status" value="1"/>
</dbReference>
<dbReference type="FunFam" id="3.30.559.10:FF:000039">
    <property type="entry name" value="Dihydrolipoamide acetyltransferase component of pyruvate dehydrogenase complex"/>
    <property type="match status" value="1"/>
</dbReference>
<dbReference type="EMBL" id="PDCN02000025">
    <property type="protein sequence ID" value="PIB73703.1"/>
    <property type="molecule type" value="Genomic_DNA"/>
</dbReference>
<dbReference type="Gene3D" id="2.40.50.100">
    <property type="match status" value="2"/>
</dbReference>
<dbReference type="InterPro" id="IPR004167">
    <property type="entry name" value="PSBD"/>
</dbReference>
<keyword evidence="6 8" id="KW-0012">Acyltransferase</keyword>
<dbReference type="InterPro" id="IPR003016">
    <property type="entry name" value="2-oxoA_DH_lipoyl-BS"/>
</dbReference>
<dbReference type="Proteomes" id="UP000230551">
    <property type="component" value="Unassembled WGS sequence"/>
</dbReference>
<comment type="cofactor">
    <cofactor evidence="1 8">
        <name>(R)-lipoate</name>
        <dbReference type="ChEBI" id="CHEBI:83088"/>
    </cofactor>
</comment>
<dbReference type="AlphaFoldDB" id="A0A2G5P6R6"/>
<keyword evidence="5 8" id="KW-0450">Lipoyl</keyword>
<accession>A0A2G5P6R6</accession>
<dbReference type="Gene3D" id="3.30.559.10">
    <property type="entry name" value="Chloramphenicol acetyltransferase-like domain"/>
    <property type="match status" value="1"/>
</dbReference>
<feature type="domain" description="Peripheral subunit-binding (PSBD)" evidence="11">
    <location>
        <begin position="269"/>
        <end position="306"/>
    </location>
</feature>
<dbReference type="NCBIfam" id="TIGR02927">
    <property type="entry name" value="SucB_Actino"/>
    <property type="match status" value="1"/>
</dbReference>
<feature type="compositionally biased region" description="Basic and acidic residues" evidence="9">
    <location>
        <begin position="207"/>
        <end position="250"/>
    </location>
</feature>
<dbReference type="EC" id="2.3.1.-" evidence="8"/>
<feature type="domain" description="Lipoyl-binding" evidence="10">
    <location>
        <begin position="2"/>
        <end position="77"/>
    </location>
</feature>
<dbReference type="InterPro" id="IPR014276">
    <property type="entry name" value="2-oxoglutarate_DH_E2"/>
</dbReference>
<dbReference type="PROSITE" id="PS50968">
    <property type="entry name" value="BIOTINYL_LIPOYL"/>
    <property type="match status" value="2"/>
</dbReference>
<dbReference type="FunFam" id="2.40.50.100:FF:000023">
    <property type="entry name" value="Dihydrolipoamide acetyltransferase component of pyruvate dehydrogenase complex"/>
    <property type="match status" value="1"/>
</dbReference>
<evidence type="ECO:0000256" key="6">
    <source>
        <dbReference type="ARBA" id="ARBA00023315"/>
    </source>
</evidence>